<dbReference type="HAMAP" id="MF_00235">
    <property type="entry name" value="Adenylate_kinase_Adk"/>
    <property type="match status" value="2"/>
</dbReference>
<dbReference type="NCBIfam" id="NF001381">
    <property type="entry name" value="PRK00279.1-3"/>
    <property type="match status" value="1"/>
</dbReference>
<evidence type="ECO:0000313" key="4">
    <source>
        <dbReference type="EMBL" id="MPL76844.1"/>
    </source>
</evidence>
<protein>
    <submittedName>
        <fullName evidence="4">Adenylate kinase</fullName>
        <ecNumber evidence="4">2.7.4.3</ecNumber>
    </submittedName>
</protein>
<dbReference type="EC" id="2.7.4.3" evidence="4"/>
<keyword evidence="1 4" id="KW-0808">Transferase</keyword>
<dbReference type="NCBIfam" id="NF011104">
    <property type="entry name" value="PRK14531.1"/>
    <property type="match status" value="1"/>
</dbReference>
<dbReference type="Pfam" id="PF00406">
    <property type="entry name" value="ADK"/>
    <property type="match status" value="2"/>
</dbReference>
<dbReference type="PROSITE" id="PS00113">
    <property type="entry name" value="ADENYLATE_KINASE"/>
    <property type="match status" value="1"/>
</dbReference>
<dbReference type="InterPro" id="IPR000850">
    <property type="entry name" value="Adenylat/UMP-CMP_kin"/>
</dbReference>
<comment type="caution">
    <text evidence="4">The sequence shown here is derived from an EMBL/GenBank/DDBJ whole genome shotgun (WGS) entry which is preliminary data.</text>
</comment>
<dbReference type="PANTHER" id="PTHR23359">
    <property type="entry name" value="NUCLEOTIDE KINASE"/>
    <property type="match status" value="1"/>
</dbReference>
<sequence length="387" mass="43854">MLSIVLFGAPGAGKGTQSKMLVEKYNLTYISTGDILRKEIAEGSEIGLKAKDIINKGGLVDDELIVQIIEKTIENSTTGGILFDGFPRTVVQAYILEGLLHRMNRRLLCLLSLEVPREMLIERMLNRASIEGREDDKKEVILTRFQEYDNKTIPVAEFYKEKGIYCPIDGVGTVEEVFSRLKEVIDKTLENAYRNIILFGSPGSGRGTQAKLLAKEYDLVYVSTGAMIRDEIAKGSEIGMLSQPYMEKGNNVPDLIAIQLIEQKIEENPNAKGFLFKGFPSTYVQAYIMDGILEKMHTSVTCMIEMKSNPLQCIKRLTQRSKTERRRVYDMDPEIIIHRIENYEHSALNVRSYYQNKNKYYSINSDAAEEVVFESLCKIVDEALKKA</sequence>
<dbReference type="NCBIfam" id="NF011105">
    <property type="entry name" value="PRK14532.1"/>
    <property type="match status" value="1"/>
</dbReference>
<proteinExistence type="inferred from homology"/>
<dbReference type="GO" id="GO:0004017">
    <property type="term" value="F:AMP kinase activity"/>
    <property type="evidence" value="ECO:0007669"/>
    <property type="project" value="UniProtKB-EC"/>
</dbReference>
<dbReference type="SUPFAM" id="SSF52540">
    <property type="entry name" value="P-loop containing nucleoside triphosphate hydrolases"/>
    <property type="match status" value="2"/>
</dbReference>
<dbReference type="InterPro" id="IPR027417">
    <property type="entry name" value="P-loop_NTPase"/>
</dbReference>
<keyword evidence="3 4" id="KW-0418">Kinase</keyword>
<dbReference type="NCBIfam" id="NF011100">
    <property type="entry name" value="PRK14527.1"/>
    <property type="match status" value="1"/>
</dbReference>
<accession>A0A644UD75</accession>
<dbReference type="GO" id="GO:0005524">
    <property type="term" value="F:ATP binding"/>
    <property type="evidence" value="ECO:0007669"/>
    <property type="project" value="InterPro"/>
</dbReference>
<keyword evidence="2" id="KW-0547">Nucleotide-binding</keyword>
<dbReference type="CDD" id="cd01428">
    <property type="entry name" value="ADK"/>
    <property type="match status" value="2"/>
</dbReference>
<name>A0A644UD75_9ZZZZ</name>
<dbReference type="InterPro" id="IPR033690">
    <property type="entry name" value="Adenylat_kinase_CS"/>
</dbReference>
<dbReference type="PRINTS" id="PR00094">
    <property type="entry name" value="ADENYLTKNASE"/>
</dbReference>
<evidence type="ECO:0000256" key="3">
    <source>
        <dbReference type="ARBA" id="ARBA00022777"/>
    </source>
</evidence>
<organism evidence="4">
    <name type="scientific">bioreactor metagenome</name>
    <dbReference type="NCBI Taxonomy" id="1076179"/>
    <lineage>
        <taxon>unclassified sequences</taxon>
        <taxon>metagenomes</taxon>
        <taxon>ecological metagenomes</taxon>
    </lineage>
</organism>
<reference evidence="4" key="1">
    <citation type="submission" date="2019-08" db="EMBL/GenBank/DDBJ databases">
        <authorList>
            <person name="Kucharzyk K."/>
            <person name="Murdoch R.W."/>
            <person name="Higgins S."/>
            <person name="Loffler F."/>
        </authorList>
    </citation>
    <scope>NUCLEOTIDE SEQUENCE</scope>
</reference>
<evidence type="ECO:0000256" key="2">
    <source>
        <dbReference type="ARBA" id="ARBA00022741"/>
    </source>
</evidence>
<dbReference type="EMBL" id="VSSQ01000101">
    <property type="protein sequence ID" value="MPL76844.1"/>
    <property type="molecule type" value="Genomic_DNA"/>
</dbReference>
<dbReference type="Gene3D" id="3.40.50.300">
    <property type="entry name" value="P-loop containing nucleotide triphosphate hydrolases"/>
    <property type="match status" value="2"/>
</dbReference>
<dbReference type="AlphaFoldDB" id="A0A644UD75"/>
<evidence type="ECO:0000256" key="1">
    <source>
        <dbReference type="ARBA" id="ARBA00022679"/>
    </source>
</evidence>
<gene>
    <name evidence="4" type="primary">adk_8</name>
    <name evidence="4" type="ORF">SDC9_22695</name>
</gene>